<evidence type="ECO:0000313" key="2">
    <source>
        <dbReference type="Proteomes" id="UP000014400"/>
    </source>
</evidence>
<organism evidence="1 2">
    <name type="scientific">Sutterella wadsworthensis HGA0223</name>
    <dbReference type="NCBI Taxonomy" id="1203554"/>
    <lineage>
        <taxon>Bacteria</taxon>
        <taxon>Pseudomonadati</taxon>
        <taxon>Pseudomonadota</taxon>
        <taxon>Betaproteobacteria</taxon>
        <taxon>Burkholderiales</taxon>
        <taxon>Sutterellaceae</taxon>
        <taxon>Sutterella</taxon>
    </lineage>
</organism>
<dbReference type="GeneID" id="64060309"/>
<keyword evidence="2" id="KW-1185">Reference proteome</keyword>
<dbReference type="AlphaFoldDB" id="S3BAC0"/>
<dbReference type="RefSeq" id="WP_016475388.1">
    <property type="nucleotide sequence ID" value="NZ_KE150480.1"/>
</dbReference>
<protein>
    <submittedName>
        <fullName evidence="1">Uncharacterized protein</fullName>
    </submittedName>
</protein>
<dbReference type="Proteomes" id="UP000014400">
    <property type="component" value="Unassembled WGS sequence"/>
</dbReference>
<reference evidence="1 2" key="1">
    <citation type="submission" date="2013-04" db="EMBL/GenBank/DDBJ databases">
        <title>The Genome Sequence of Sutterella wadsworthensis HGA0223.</title>
        <authorList>
            <consortium name="The Broad Institute Genomics Platform"/>
            <person name="Earl A."/>
            <person name="Ward D."/>
            <person name="Feldgarden M."/>
            <person name="Gevers D."/>
            <person name="Schmidt T.M."/>
            <person name="Dover J."/>
            <person name="Dai D."/>
            <person name="Walker B."/>
            <person name="Young S."/>
            <person name="Zeng Q."/>
            <person name="Gargeya S."/>
            <person name="Fitzgerald M."/>
            <person name="Haas B."/>
            <person name="Abouelleil A."/>
            <person name="Allen A.W."/>
            <person name="Alvarado L."/>
            <person name="Arachchi H.M."/>
            <person name="Berlin A.M."/>
            <person name="Chapman S.B."/>
            <person name="Gainer-Dewar J."/>
            <person name="Goldberg J."/>
            <person name="Griggs A."/>
            <person name="Gujja S."/>
            <person name="Hansen M."/>
            <person name="Howarth C."/>
            <person name="Imamovic A."/>
            <person name="Ireland A."/>
            <person name="Larimer J."/>
            <person name="McCowan C."/>
            <person name="Murphy C."/>
            <person name="Pearson M."/>
            <person name="Poon T.W."/>
            <person name="Priest M."/>
            <person name="Roberts A."/>
            <person name="Saif S."/>
            <person name="Shea T."/>
            <person name="Sisk P."/>
            <person name="Sykes S."/>
            <person name="Wortman J."/>
            <person name="Nusbaum C."/>
            <person name="Birren B."/>
        </authorList>
    </citation>
    <scope>NUCLEOTIDE SEQUENCE [LARGE SCALE GENOMIC DNA]</scope>
    <source>
        <strain evidence="1 2">HGA0223</strain>
    </source>
</reference>
<accession>S3BAC0</accession>
<dbReference type="EMBL" id="ATCF01000027">
    <property type="protein sequence ID" value="EPD98203.1"/>
    <property type="molecule type" value="Genomic_DNA"/>
</dbReference>
<gene>
    <name evidence="1" type="ORF">HMPREF1476_01910</name>
</gene>
<dbReference type="PATRIC" id="fig|1203554.3.peg.1994"/>
<evidence type="ECO:0000313" key="1">
    <source>
        <dbReference type="EMBL" id="EPD98203.1"/>
    </source>
</evidence>
<comment type="caution">
    <text evidence="1">The sequence shown here is derived from an EMBL/GenBank/DDBJ whole genome shotgun (WGS) entry which is preliminary data.</text>
</comment>
<dbReference type="eggNOG" id="ENOG5032QHI">
    <property type="taxonomic scope" value="Bacteria"/>
</dbReference>
<sequence length="197" mass="21596">MAANLTIDKIFADNLGTAFGGCVRDQSLNLFSPEIARSAGANWNPLPFFGRAEKVRFRARWAALLQGIGLWAALVVIPELKADPKLSRKITSQMEAYTDALLKAPILDHLSPDEIRDYTLLRQRFMRLGAAASTVPDKDAFARAFLSALTGKAPNEAAPARVSAMALHVGLAYGLFAKLAEISRNEPLSYQRDPKKR</sequence>
<proteinExistence type="predicted"/>
<dbReference type="HOGENOM" id="CLU_1383558_0_0_4"/>
<name>S3BAC0_9BURK</name>